<feature type="coiled-coil region" evidence="1">
    <location>
        <begin position="449"/>
        <end position="476"/>
    </location>
</feature>
<dbReference type="NCBIfam" id="TIGR01623">
    <property type="entry name" value="put_zinc_LRP1"/>
    <property type="match status" value="1"/>
</dbReference>
<evidence type="ECO:0000259" key="3">
    <source>
        <dbReference type="Pfam" id="PF13837"/>
    </source>
</evidence>
<dbReference type="AlphaFoldDB" id="A0A6J1JKX8"/>
<dbReference type="InterPro" id="IPR044823">
    <property type="entry name" value="ASIL1/2-like"/>
</dbReference>
<evidence type="ECO:0000256" key="1">
    <source>
        <dbReference type="SAM" id="Coils"/>
    </source>
</evidence>
<dbReference type="PANTHER" id="PTHR31307:SF7">
    <property type="entry name" value="SEQUENCE-SPECIFIC DNA BINDING TRANSCRIPTION FACTOR"/>
    <property type="match status" value="1"/>
</dbReference>
<evidence type="ECO:0000256" key="2">
    <source>
        <dbReference type="SAM" id="MobiDB-lite"/>
    </source>
</evidence>
<dbReference type="GeneID" id="111486128"/>
<feature type="compositionally biased region" description="Pro residues" evidence="2">
    <location>
        <begin position="317"/>
        <end position="342"/>
    </location>
</feature>
<sequence length="505" mass="55102">MLGLRDVLFIAPTPSSLHQHTQIISSDHHPSLPLPSSTALGVSVGIFPLLAATPCLQPPPNQMPDEVSDRCRSLENLKRTQDFGFGKGDSLIGGGGNHGYDDQVKGDGGDGSLGVCRDCGNRAKKECEYRRCRTCCKGRGNHCSTHVKSTWVPASRRRERQMLVVMDGVATSGSSGSSSAGAKRPKVLIPSQTAAAAAAAAATETPSPKKTPASTTGAGDRLKRDEWSEGAVSTLLEAYESKWVLRNRAKLKGHDWEDVARHVSSRADFTKSPKTQTQCKNKIESMKKRYRSESASAASSWPLYHRLHLLLRGNTLTPPPPPPTPVILLDPPPPPPAPPPFLPAQNSHGSNGVDRINPKEDGVDNGRRNESDELSERSKKMVIETDSSTPAIVYSDKDKVSMRPKQQTKMKNSKKKNKSTRLSSEDSLEQIAGSIRWLAKVVVRSEQARMEMIKDIEKMRAEAEAKRGEMDLKRTQIIANTQLEIAKLFASATKPIDSSLRIGRT</sequence>
<keyword evidence="4" id="KW-1185">Reference proteome</keyword>
<dbReference type="RefSeq" id="XP_022988920.1">
    <property type="nucleotide sequence ID" value="XM_023133152.1"/>
</dbReference>
<protein>
    <submittedName>
        <fullName evidence="5">Trihelix transcription factor ASIL1-like isoform X1</fullName>
    </submittedName>
</protein>
<keyword evidence="1" id="KW-0175">Coiled coil</keyword>
<name>A0A6J1JKX8_CUCMA</name>
<feature type="compositionally biased region" description="Basic and acidic residues" evidence="2">
    <location>
        <begin position="356"/>
        <end position="383"/>
    </location>
</feature>
<accession>A0A6J1JKX8</accession>
<dbReference type="OrthoDB" id="1900300at2759"/>
<dbReference type="FunFam" id="1.10.10.60:FF:000152">
    <property type="entry name" value="Trihelix transcription factor ASIL2"/>
    <property type="match status" value="1"/>
</dbReference>
<feature type="region of interest" description="Disordered" evidence="2">
    <location>
        <begin position="314"/>
        <end position="427"/>
    </location>
</feature>
<evidence type="ECO:0000313" key="5">
    <source>
        <dbReference type="RefSeq" id="XP_022988920.1"/>
    </source>
</evidence>
<dbReference type="KEGG" id="cmax:111486128"/>
<dbReference type="PANTHER" id="PTHR31307">
    <property type="entry name" value="TRIHELIX TRANSCRIPTION FACTOR ASIL2"/>
    <property type="match status" value="1"/>
</dbReference>
<dbReference type="Gene3D" id="1.10.10.60">
    <property type="entry name" value="Homeodomain-like"/>
    <property type="match status" value="1"/>
</dbReference>
<feature type="compositionally biased region" description="Low complexity" evidence="2">
    <location>
        <begin position="198"/>
        <end position="216"/>
    </location>
</feature>
<feature type="compositionally biased region" description="Basic residues" evidence="2">
    <location>
        <begin position="406"/>
        <end position="419"/>
    </location>
</feature>
<feature type="domain" description="Myb/SANT-like DNA-binding" evidence="3">
    <location>
        <begin position="224"/>
        <end position="309"/>
    </location>
</feature>
<gene>
    <name evidence="5" type="primary">LOC111486128</name>
</gene>
<dbReference type="Proteomes" id="UP000504608">
    <property type="component" value="Unplaced"/>
</dbReference>
<dbReference type="Pfam" id="PF05142">
    <property type="entry name" value="DUF702"/>
    <property type="match status" value="1"/>
</dbReference>
<dbReference type="InterPro" id="IPR044822">
    <property type="entry name" value="Myb_DNA-bind_4"/>
</dbReference>
<organism evidence="4 5">
    <name type="scientific">Cucurbita maxima</name>
    <name type="common">Pumpkin</name>
    <name type="synonym">Winter squash</name>
    <dbReference type="NCBI Taxonomy" id="3661"/>
    <lineage>
        <taxon>Eukaryota</taxon>
        <taxon>Viridiplantae</taxon>
        <taxon>Streptophyta</taxon>
        <taxon>Embryophyta</taxon>
        <taxon>Tracheophyta</taxon>
        <taxon>Spermatophyta</taxon>
        <taxon>Magnoliopsida</taxon>
        <taxon>eudicotyledons</taxon>
        <taxon>Gunneridae</taxon>
        <taxon>Pentapetalae</taxon>
        <taxon>rosids</taxon>
        <taxon>fabids</taxon>
        <taxon>Cucurbitales</taxon>
        <taxon>Cucurbitaceae</taxon>
        <taxon>Cucurbiteae</taxon>
        <taxon>Cucurbita</taxon>
    </lineage>
</organism>
<proteinExistence type="predicted"/>
<dbReference type="Pfam" id="PF13837">
    <property type="entry name" value="Myb_DNA-bind_4"/>
    <property type="match status" value="1"/>
</dbReference>
<reference evidence="5" key="1">
    <citation type="submission" date="2025-08" db="UniProtKB">
        <authorList>
            <consortium name="RefSeq"/>
        </authorList>
    </citation>
    <scope>IDENTIFICATION</scope>
    <source>
        <tissue evidence="5">Young leaves</tissue>
    </source>
</reference>
<feature type="region of interest" description="Disordered" evidence="2">
    <location>
        <begin position="198"/>
        <end position="225"/>
    </location>
</feature>
<evidence type="ECO:0000313" key="4">
    <source>
        <dbReference type="Proteomes" id="UP000504608"/>
    </source>
</evidence>
<dbReference type="InterPro" id="IPR006510">
    <property type="entry name" value="Znf_LRP1"/>
</dbReference>